<feature type="compositionally biased region" description="Basic and acidic residues" evidence="5">
    <location>
        <begin position="65"/>
        <end position="74"/>
    </location>
</feature>
<keyword evidence="8" id="KW-1185">Reference proteome</keyword>
<feature type="compositionally biased region" description="Basic and acidic residues" evidence="5">
    <location>
        <begin position="420"/>
        <end position="429"/>
    </location>
</feature>
<reference evidence="7 8" key="1">
    <citation type="journal article" date="2023" name="Plants (Basel)">
        <title>Bridging the Gap: Combining Genomics and Transcriptomics Approaches to Understand Stylosanthes scabra, an Orphan Legume from the Brazilian Caatinga.</title>
        <authorList>
            <person name="Ferreira-Neto J.R.C."/>
            <person name="da Silva M.D."/>
            <person name="Binneck E."/>
            <person name="de Melo N.F."/>
            <person name="da Silva R.H."/>
            <person name="de Melo A.L.T.M."/>
            <person name="Pandolfi V."/>
            <person name="Bustamante F.O."/>
            <person name="Brasileiro-Vidal A.C."/>
            <person name="Benko-Iseppon A.M."/>
        </authorList>
    </citation>
    <scope>NUCLEOTIDE SEQUENCE [LARGE SCALE GENOMIC DNA]</scope>
    <source>
        <tissue evidence="7">Leaves</tissue>
    </source>
</reference>
<evidence type="ECO:0000313" key="8">
    <source>
        <dbReference type="Proteomes" id="UP001341840"/>
    </source>
</evidence>
<sequence>EFENQNEADYDQEERVQNDSPLTSSQVKREVEADWPAVEVDEEFLDLLGKVEEEARKRCTSQQKPDVRSAKYHDGPSFSLGPDFNIPTPSPDGPTSKDAEVLDIPPIREILPENIVLNVEEDPCTIRLKPLTSEEEKKIYNLVMYGSKGNNLQEEKIAMWRGNVNFFLIRGELQFLRPKWWIDDKIIRWRCKEYNHSSLKRFLEDFYCVEVGILNTTITDHNLEEYHKHGTYVGMCPNLGANGKNFDRDKASNRKWWLLPVCNRLHWYLYAFNLDKKELLVLDSIHDHAFDDLRRSLDTYVGRVIENMLKIVIPTFDHKGVGFPTRYAEVPKQPNNDDCGIYVIKFMEDWKLDSILNEYTNQELAKIRRRLVLEIALSNFNTNRGTFLKEAYAIPQRQNNLDRGKKKEVKTPFTAPSTKEITRRAEKRK</sequence>
<evidence type="ECO:0000256" key="5">
    <source>
        <dbReference type="SAM" id="MobiDB-lite"/>
    </source>
</evidence>
<dbReference type="Gene3D" id="3.40.395.10">
    <property type="entry name" value="Adenoviral Proteinase, Chain A"/>
    <property type="match status" value="1"/>
</dbReference>
<comment type="similarity">
    <text evidence="1">Belongs to the peptidase C48 family.</text>
</comment>
<evidence type="ECO:0000256" key="4">
    <source>
        <dbReference type="ARBA" id="ARBA00022807"/>
    </source>
</evidence>
<keyword evidence="4" id="KW-0788">Thiol protease</keyword>
<feature type="domain" description="Ubiquitin-like protease family profile" evidence="6">
    <location>
        <begin position="166"/>
        <end position="350"/>
    </location>
</feature>
<comment type="caution">
    <text evidence="7">The sequence shown here is derived from an EMBL/GenBank/DDBJ whole genome shotgun (WGS) entry which is preliminary data.</text>
</comment>
<dbReference type="InterPro" id="IPR038765">
    <property type="entry name" value="Papain-like_cys_pep_sf"/>
</dbReference>
<proteinExistence type="inferred from homology"/>
<dbReference type="PANTHER" id="PTHR12606:SF1">
    <property type="entry name" value="UBIQUITIN-LIKE-SPECIFIC PROTEASE 1A"/>
    <property type="match status" value="1"/>
</dbReference>
<dbReference type="PROSITE" id="PS50600">
    <property type="entry name" value="ULP_PROTEASE"/>
    <property type="match status" value="1"/>
</dbReference>
<dbReference type="EMBL" id="JASCZI010031535">
    <property type="protein sequence ID" value="MED6126967.1"/>
    <property type="molecule type" value="Genomic_DNA"/>
</dbReference>
<evidence type="ECO:0000313" key="7">
    <source>
        <dbReference type="EMBL" id="MED6126967.1"/>
    </source>
</evidence>
<feature type="compositionally biased region" description="Acidic residues" evidence="5">
    <location>
        <begin position="1"/>
        <end position="12"/>
    </location>
</feature>
<feature type="region of interest" description="Disordered" evidence="5">
    <location>
        <begin position="55"/>
        <end position="97"/>
    </location>
</feature>
<dbReference type="SUPFAM" id="SSF54001">
    <property type="entry name" value="Cysteine proteinases"/>
    <property type="match status" value="1"/>
</dbReference>
<evidence type="ECO:0000256" key="2">
    <source>
        <dbReference type="ARBA" id="ARBA00022670"/>
    </source>
</evidence>
<organism evidence="7 8">
    <name type="scientific">Stylosanthes scabra</name>
    <dbReference type="NCBI Taxonomy" id="79078"/>
    <lineage>
        <taxon>Eukaryota</taxon>
        <taxon>Viridiplantae</taxon>
        <taxon>Streptophyta</taxon>
        <taxon>Embryophyta</taxon>
        <taxon>Tracheophyta</taxon>
        <taxon>Spermatophyta</taxon>
        <taxon>Magnoliopsida</taxon>
        <taxon>eudicotyledons</taxon>
        <taxon>Gunneridae</taxon>
        <taxon>Pentapetalae</taxon>
        <taxon>rosids</taxon>
        <taxon>fabids</taxon>
        <taxon>Fabales</taxon>
        <taxon>Fabaceae</taxon>
        <taxon>Papilionoideae</taxon>
        <taxon>50 kb inversion clade</taxon>
        <taxon>dalbergioids sensu lato</taxon>
        <taxon>Dalbergieae</taxon>
        <taxon>Pterocarpus clade</taxon>
        <taxon>Stylosanthes</taxon>
    </lineage>
</organism>
<evidence type="ECO:0000256" key="1">
    <source>
        <dbReference type="ARBA" id="ARBA00005234"/>
    </source>
</evidence>
<protein>
    <recommendedName>
        <fullName evidence="6">Ubiquitin-like protease family profile domain-containing protein</fullName>
    </recommendedName>
</protein>
<keyword evidence="2" id="KW-0645">Protease</keyword>
<name>A0ABU6RSA4_9FABA</name>
<evidence type="ECO:0000259" key="6">
    <source>
        <dbReference type="PROSITE" id="PS50600"/>
    </source>
</evidence>
<dbReference type="PANTHER" id="PTHR12606">
    <property type="entry name" value="SENTRIN/SUMO-SPECIFIC PROTEASE"/>
    <property type="match status" value="1"/>
</dbReference>
<dbReference type="Proteomes" id="UP001341840">
    <property type="component" value="Unassembled WGS sequence"/>
</dbReference>
<gene>
    <name evidence="7" type="ORF">PIB30_083595</name>
</gene>
<feature type="region of interest" description="Disordered" evidence="5">
    <location>
        <begin position="399"/>
        <end position="429"/>
    </location>
</feature>
<feature type="region of interest" description="Disordered" evidence="5">
    <location>
        <begin position="1"/>
        <end position="35"/>
    </location>
</feature>
<dbReference type="InterPro" id="IPR003653">
    <property type="entry name" value="Peptidase_C48_C"/>
</dbReference>
<accession>A0ABU6RSA4</accession>
<keyword evidence="3" id="KW-0378">Hydrolase</keyword>
<feature type="non-terminal residue" evidence="7">
    <location>
        <position position="1"/>
    </location>
</feature>
<evidence type="ECO:0000256" key="3">
    <source>
        <dbReference type="ARBA" id="ARBA00022801"/>
    </source>
</evidence>
<dbReference type="Pfam" id="PF02902">
    <property type="entry name" value="Peptidase_C48"/>
    <property type="match status" value="1"/>
</dbReference>